<dbReference type="Pfam" id="PF00534">
    <property type="entry name" value="Glycos_transf_1"/>
    <property type="match status" value="1"/>
</dbReference>
<evidence type="ECO:0000259" key="2">
    <source>
        <dbReference type="Pfam" id="PF00534"/>
    </source>
</evidence>
<reference evidence="3" key="1">
    <citation type="journal article" date="2012" name="Appl. Environ. Microbiol.">
        <title>Genetic Analysis of the Cronobacter sakazakii O4 to O7 O-Antigen Gene Clusters and Development of a PCR Assay for Identification of All C. sakazakii O Serotypes.</title>
        <authorList>
            <person name="Sun Y."/>
            <person name="Wang M."/>
            <person name="Wang Q."/>
            <person name="Cao B."/>
            <person name="He X."/>
            <person name="Li K."/>
            <person name="Feng L."/>
            <person name="Wang L."/>
        </authorList>
    </citation>
    <scope>NUCLEOTIDE SEQUENCE</scope>
    <source>
        <strain evidence="3">G2592</strain>
    </source>
</reference>
<feature type="domain" description="Glycosyl transferase family 1" evidence="2">
    <location>
        <begin position="283"/>
        <end position="434"/>
    </location>
</feature>
<keyword evidence="1" id="KW-0472">Membrane</keyword>
<accession>I1W2A8</accession>
<dbReference type="Gene3D" id="3.40.50.2000">
    <property type="entry name" value="Glycogen Phosphorylase B"/>
    <property type="match status" value="2"/>
</dbReference>
<dbReference type="InterPro" id="IPR001296">
    <property type="entry name" value="Glyco_trans_1"/>
</dbReference>
<dbReference type="EMBL" id="JQ674750">
    <property type="protein sequence ID" value="AFI60293.1"/>
    <property type="molecule type" value="Genomic_DNA"/>
</dbReference>
<feature type="transmembrane region" description="Helical" evidence="1">
    <location>
        <begin position="155"/>
        <end position="173"/>
    </location>
</feature>
<feature type="transmembrane region" description="Helical" evidence="1">
    <location>
        <begin position="92"/>
        <end position="110"/>
    </location>
</feature>
<keyword evidence="1" id="KW-1133">Transmembrane helix</keyword>
<organism evidence="3">
    <name type="scientific">Cronobacter sakazakii</name>
    <name type="common">Enterobacter sakazakii</name>
    <dbReference type="NCBI Taxonomy" id="28141"/>
    <lineage>
        <taxon>Bacteria</taxon>
        <taxon>Pseudomonadati</taxon>
        <taxon>Pseudomonadota</taxon>
        <taxon>Gammaproteobacteria</taxon>
        <taxon>Enterobacterales</taxon>
        <taxon>Enterobacteriaceae</taxon>
        <taxon>Cronobacter</taxon>
    </lineage>
</organism>
<dbReference type="SUPFAM" id="SSF53756">
    <property type="entry name" value="UDP-Glycosyltransferase/glycogen phosphorylase"/>
    <property type="match status" value="1"/>
</dbReference>
<dbReference type="GO" id="GO:0016757">
    <property type="term" value="F:glycosyltransferase activity"/>
    <property type="evidence" value="ECO:0007669"/>
    <property type="project" value="InterPro"/>
</dbReference>
<evidence type="ECO:0000313" key="3">
    <source>
        <dbReference type="EMBL" id="AFI60293.1"/>
    </source>
</evidence>
<keyword evidence="1" id="KW-0812">Transmembrane</keyword>
<name>I1W2A8_CROSK</name>
<feature type="transmembrane region" description="Helical" evidence="1">
    <location>
        <begin position="22"/>
        <end position="41"/>
    </location>
</feature>
<proteinExistence type="predicted"/>
<dbReference type="AlphaFoldDB" id="I1W2A8"/>
<evidence type="ECO:0000256" key="1">
    <source>
        <dbReference type="SAM" id="Phobius"/>
    </source>
</evidence>
<sequence length="465" mass="54450">MGQLTIWKLISGILSSPKFSDIIFFLLFCFGSCIYFLFFVYNKGFTYEPIDGWLYPVNIHDHYVYLSYIEDIESSGDWITLSGLNNNFGISLLYYFFHGILNIFGINISYESLALIINLFILFYVLKAYAYIIYKFNLDSTALFLFLIRKKRSKISKLFNFLFMGMPVIPWMIFNKDKYSHVFIYNTPFLFSLTVFLLSKFLNKKVILDSTEWYESEHLVGGKYGAASFENWCRMYLAYPLFTNVIAISTFLEKFYSRKGKNIIRLPPLNGEFQGPNIKQQSTDSLSLLYAGSPGQKDRLDNFIEELLKSEKAMNAVKFYIAGISKGKFLSLYPEYYKKEYEIDKVCIFLGRLEMKEIFKLYKQTDYCVFFRENKRYAIAGFPSKYVEAISFGVPVITNSVGDISSELQFTGISFQPKEDDVDNLIEEAIEKKHQYTEVLKKIFEEKYSINANLKHFKEFIERIQ</sequence>
<feature type="transmembrane region" description="Helical" evidence="1">
    <location>
        <begin position="116"/>
        <end position="134"/>
    </location>
</feature>
<gene>
    <name evidence="3" type="primary">wepQ</name>
</gene>
<feature type="transmembrane region" description="Helical" evidence="1">
    <location>
        <begin position="179"/>
        <end position="198"/>
    </location>
</feature>
<protein>
    <submittedName>
        <fullName evidence="3">WepQ</fullName>
    </submittedName>
</protein>